<evidence type="ECO:0000256" key="4">
    <source>
        <dbReference type="ARBA" id="ARBA00023242"/>
    </source>
</evidence>
<evidence type="ECO:0000256" key="1">
    <source>
        <dbReference type="ARBA" id="ARBA00023015"/>
    </source>
</evidence>
<keyword evidence="3" id="KW-0804">Transcription</keyword>
<dbReference type="PROSITE" id="PS50048">
    <property type="entry name" value="ZN2_CY6_FUNGAL_2"/>
    <property type="match status" value="1"/>
</dbReference>
<dbReference type="InterPro" id="IPR001138">
    <property type="entry name" value="Zn2Cys6_DnaBD"/>
</dbReference>
<name>A0A9W9TF85_PENCI</name>
<accession>A0A9W9TF85</accession>
<dbReference type="PANTHER" id="PTHR38111:SF11">
    <property type="entry name" value="TRANSCRIPTION FACTOR DOMAIN-CONTAINING PROTEIN-RELATED"/>
    <property type="match status" value="1"/>
</dbReference>
<dbReference type="AlphaFoldDB" id="A0A9W9TF85"/>
<feature type="non-terminal residue" evidence="6">
    <location>
        <position position="484"/>
    </location>
</feature>
<feature type="domain" description="Zn(2)-C6 fungal-type" evidence="5">
    <location>
        <begin position="13"/>
        <end position="41"/>
    </location>
</feature>
<dbReference type="GO" id="GO:0008270">
    <property type="term" value="F:zinc ion binding"/>
    <property type="evidence" value="ECO:0007669"/>
    <property type="project" value="InterPro"/>
</dbReference>
<evidence type="ECO:0000256" key="3">
    <source>
        <dbReference type="ARBA" id="ARBA00023163"/>
    </source>
</evidence>
<dbReference type="CDD" id="cd00067">
    <property type="entry name" value="GAL4"/>
    <property type="match status" value="1"/>
</dbReference>
<keyword evidence="7" id="KW-1185">Reference proteome</keyword>
<organism evidence="6 7">
    <name type="scientific">Penicillium citrinum</name>
    <dbReference type="NCBI Taxonomy" id="5077"/>
    <lineage>
        <taxon>Eukaryota</taxon>
        <taxon>Fungi</taxon>
        <taxon>Dikarya</taxon>
        <taxon>Ascomycota</taxon>
        <taxon>Pezizomycotina</taxon>
        <taxon>Eurotiomycetes</taxon>
        <taxon>Eurotiomycetidae</taxon>
        <taxon>Eurotiales</taxon>
        <taxon>Aspergillaceae</taxon>
        <taxon>Penicillium</taxon>
    </lineage>
</organism>
<gene>
    <name evidence="6" type="ORF">N7469_009539</name>
</gene>
<dbReference type="GO" id="GO:0003677">
    <property type="term" value="F:DNA binding"/>
    <property type="evidence" value="ECO:0007669"/>
    <property type="project" value="UniProtKB-KW"/>
</dbReference>
<dbReference type="Gene3D" id="4.10.240.10">
    <property type="entry name" value="Zn(2)-C6 fungal-type DNA-binding domain"/>
    <property type="match status" value="1"/>
</dbReference>
<evidence type="ECO:0000313" key="6">
    <source>
        <dbReference type="EMBL" id="KAJ5220652.1"/>
    </source>
</evidence>
<dbReference type="PROSITE" id="PS00463">
    <property type="entry name" value="ZN2_CY6_FUNGAL_1"/>
    <property type="match status" value="1"/>
</dbReference>
<comment type="caution">
    <text evidence="6">The sequence shown here is derived from an EMBL/GenBank/DDBJ whole genome shotgun (WGS) entry which is preliminary data.</text>
</comment>
<dbReference type="EMBL" id="JAPQKT010000009">
    <property type="protein sequence ID" value="KAJ5220652.1"/>
    <property type="molecule type" value="Genomic_DNA"/>
</dbReference>
<dbReference type="SMART" id="SM00066">
    <property type="entry name" value="GAL4"/>
    <property type="match status" value="1"/>
</dbReference>
<dbReference type="GO" id="GO:0000981">
    <property type="term" value="F:DNA-binding transcription factor activity, RNA polymerase II-specific"/>
    <property type="evidence" value="ECO:0007669"/>
    <property type="project" value="InterPro"/>
</dbReference>
<dbReference type="Pfam" id="PF00172">
    <property type="entry name" value="Zn_clus"/>
    <property type="match status" value="1"/>
</dbReference>
<dbReference type="OrthoDB" id="4314040at2759"/>
<keyword evidence="4" id="KW-0539">Nucleus</keyword>
<dbReference type="GeneID" id="81387611"/>
<evidence type="ECO:0000256" key="2">
    <source>
        <dbReference type="ARBA" id="ARBA00023125"/>
    </source>
</evidence>
<proteinExistence type="predicted"/>
<dbReference type="RefSeq" id="XP_056495575.1">
    <property type="nucleotide sequence ID" value="XM_056648444.1"/>
</dbReference>
<evidence type="ECO:0000259" key="5">
    <source>
        <dbReference type="PROSITE" id="PS50048"/>
    </source>
</evidence>
<evidence type="ECO:0000313" key="7">
    <source>
        <dbReference type="Proteomes" id="UP001147733"/>
    </source>
</evidence>
<protein>
    <recommendedName>
        <fullName evidence="5">Zn(2)-C6 fungal-type domain-containing protein</fullName>
    </recommendedName>
</protein>
<dbReference type="SUPFAM" id="SSF57701">
    <property type="entry name" value="Zn2/Cys6 DNA-binding domain"/>
    <property type="match status" value="1"/>
</dbReference>
<keyword evidence="1" id="KW-0805">Transcription regulation</keyword>
<reference evidence="6" key="1">
    <citation type="submission" date="2022-11" db="EMBL/GenBank/DDBJ databases">
        <authorList>
            <person name="Petersen C."/>
        </authorList>
    </citation>
    <scope>NUCLEOTIDE SEQUENCE</scope>
    <source>
        <strain evidence="6">IBT 23319</strain>
    </source>
</reference>
<keyword evidence="2" id="KW-0238">DNA-binding</keyword>
<sequence length="484" mass="54088">NFDKMPGVPSSKGCDACRKVKKKCDELQPCSRCRRLQINCVGSGKQRFKFKHADANATTGKKAFGRRRAIVPSARAAASLGIAMQVPSNELASSLIGSLNITDIRYALEYYGYFLKDIPRRLGNSPALDAAVRALVTAYPYFHGRDFPPEALMHYGQSLRTLRESLNDPVEARSANTLCAVYIITICQSWLGKYDDQLASHGEAIAHLLKMADFDKIDSNFERDIIITLTVPVIIEAIVNPRIQMEPKFFQLVSNLTEKAQVTRNQNDIPRSSTKLPTIAKFPQWIRNLTPADLPEIAAAYLRIRSDSHRMRKFLDNWPPTDHTFFTSLVVMQRSRYQAGYTIVITLGLILNTLLRSLYPGNTVLAVEASFFCDEIVLEAELASCYRPLGAAYVALCLVVAWAAAEDPHQLARIDMVLADYQSDFKEIKWKDRALWLRKTFDRYKVMSASESVDGCPSGGSSPKFTADCSSCGNNPRPESCCVM</sequence>
<dbReference type="InterPro" id="IPR053178">
    <property type="entry name" value="Osmoadaptation_assoc"/>
</dbReference>
<dbReference type="Proteomes" id="UP001147733">
    <property type="component" value="Unassembled WGS sequence"/>
</dbReference>
<dbReference type="InterPro" id="IPR036864">
    <property type="entry name" value="Zn2-C6_fun-type_DNA-bd_sf"/>
</dbReference>
<dbReference type="PANTHER" id="PTHR38111">
    <property type="entry name" value="ZN(2)-C6 FUNGAL-TYPE DOMAIN-CONTAINING PROTEIN-RELATED"/>
    <property type="match status" value="1"/>
</dbReference>
<reference evidence="6" key="2">
    <citation type="journal article" date="2023" name="IMA Fungus">
        <title>Comparative genomic study of the Penicillium genus elucidates a diverse pangenome and 15 lateral gene transfer events.</title>
        <authorList>
            <person name="Petersen C."/>
            <person name="Sorensen T."/>
            <person name="Nielsen M.R."/>
            <person name="Sondergaard T.E."/>
            <person name="Sorensen J.L."/>
            <person name="Fitzpatrick D.A."/>
            <person name="Frisvad J.C."/>
            <person name="Nielsen K.L."/>
        </authorList>
    </citation>
    <scope>NUCLEOTIDE SEQUENCE</scope>
    <source>
        <strain evidence="6">IBT 23319</strain>
    </source>
</reference>